<dbReference type="AlphaFoldDB" id="A0A9P0BXG7"/>
<organism evidence="1 2">
    <name type="scientific">Chrysodeixis includens</name>
    <name type="common">Soybean looper</name>
    <name type="synonym">Pseudoplusia includens</name>
    <dbReference type="NCBI Taxonomy" id="689277"/>
    <lineage>
        <taxon>Eukaryota</taxon>
        <taxon>Metazoa</taxon>
        <taxon>Ecdysozoa</taxon>
        <taxon>Arthropoda</taxon>
        <taxon>Hexapoda</taxon>
        <taxon>Insecta</taxon>
        <taxon>Pterygota</taxon>
        <taxon>Neoptera</taxon>
        <taxon>Endopterygota</taxon>
        <taxon>Lepidoptera</taxon>
        <taxon>Glossata</taxon>
        <taxon>Ditrysia</taxon>
        <taxon>Noctuoidea</taxon>
        <taxon>Noctuidae</taxon>
        <taxon>Plusiinae</taxon>
        <taxon>Chrysodeixis</taxon>
    </lineage>
</organism>
<protein>
    <submittedName>
        <fullName evidence="1">Uncharacterized protein</fullName>
    </submittedName>
</protein>
<sequence>MPKTLKSGARQLVLKVKSFCEREKRNKEPIIPLKRVRLRVATMTDISEKTVSKITKEGEVAASTATEISTPGKHCPREKRVKLDDFELCALRHKIHEFYVVKRELPTLKLLLLLLLNCFMK</sequence>
<proteinExistence type="predicted"/>
<gene>
    <name evidence="1" type="ORF">CINC_LOCUS8282</name>
</gene>
<name>A0A9P0BXG7_CHRIL</name>
<dbReference type="OrthoDB" id="6511194at2759"/>
<keyword evidence="2" id="KW-1185">Reference proteome</keyword>
<accession>A0A9P0BXG7</accession>
<dbReference type="Proteomes" id="UP001154114">
    <property type="component" value="Chromosome 26"/>
</dbReference>
<evidence type="ECO:0000313" key="2">
    <source>
        <dbReference type="Proteomes" id="UP001154114"/>
    </source>
</evidence>
<evidence type="ECO:0000313" key="1">
    <source>
        <dbReference type="EMBL" id="CAH0598602.1"/>
    </source>
</evidence>
<reference evidence="1" key="1">
    <citation type="submission" date="2021-12" db="EMBL/GenBank/DDBJ databases">
        <authorList>
            <person name="King R."/>
        </authorList>
    </citation>
    <scope>NUCLEOTIDE SEQUENCE</scope>
</reference>
<dbReference type="EMBL" id="LR824029">
    <property type="protein sequence ID" value="CAH0598602.1"/>
    <property type="molecule type" value="Genomic_DNA"/>
</dbReference>